<gene>
    <name evidence="2" type="ORF">R7226_21650</name>
</gene>
<dbReference type="GO" id="GO:0016787">
    <property type="term" value="F:hydrolase activity"/>
    <property type="evidence" value="ECO:0007669"/>
    <property type="project" value="UniProtKB-KW"/>
</dbReference>
<protein>
    <submittedName>
        <fullName evidence="2">Alpha/beta hydrolase</fullName>
    </submittedName>
</protein>
<name>A0ABU4HUF4_9ACTN</name>
<dbReference type="InterPro" id="IPR050266">
    <property type="entry name" value="AB_hydrolase_sf"/>
</dbReference>
<dbReference type="SUPFAM" id="SSF53474">
    <property type="entry name" value="alpha/beta-Hydrolases"/>
    <property type="match status" value="1"/>
</dbReference>
<evidence type="ECO:0000313" key="3">
    <source>
        <dbReference type="Proteomes" id="UP001284601"/>
    </source>
</evidence>
<dbReference type="Pfam" id="PF12697">
    <property type="entry name" value="Abhydrolase_6"/>
    <property type="match status" value="1"/>
</dbReference>
<evidence type="ECO:0000259" key="1">
    <source>
        <dbReference type="Pfam" id="PF12697"/>
    </source>
</evidence>
<dbReference type="PANTHER" id="PTHR43798:SF5">
    <property type="entry name" value="MONOACYLGLYCEROL LIPASE ABHD6"/>
    <property type="match status" value="1"/>
</dbReference>
<dbReference type="PANTHER" id="PTHR43798">
    <property type="entry name" value="MONOACYLGLYCEROL LIPASE"/>
    <property type="match status" value="1"/>
</dbReference>
<keyword evidence="2" id="KW-0378">Hydrolase</keyword>
<dbReference type="InterPro" id="IPR000073">
    <property type="entry name" value="AB_hydrolase_1"/>
</dbReference>
<dbReference type="InterPro" id="IPR029058">
    <property type="entry name" value="AB_hydrolase_fold"/>
</dbReference>
<reference evidence="3" key="1">
    <citation type="submission" date="2023-07" db="EMBL/GenBank/DDBJ databases">
        <title>Conexibacter stalactiti sp. nov., isolated from stalactites in a lava cave and emended description of the genus Conexibacter.</title>
        <authorList>
            <person name="Lee S.D."/>
        </authorList>
    </citation>
    <scope>NUCLEOTIDE SEQUENCE [LARGE SCALE GENOMIC DNA]</scope>
    <source>
        <strain evidence="3">KCTC 39840</strain>
    </source>
</reference>
<reference evidence="2 3" key="2">
    <citation type="submission" date="2023-10" db="EMBL/GenBank/DDBJ databases">
        <authorList>
            <person name="Han X.F."/>
        </authorList>
    </citation>
    <scope>NUCLEOTIDE SEQUENCE [LARGE SCALE GENOMIC DNA]</scope>
    <source>
        <strain evidence="2 3">KCTC 39840</strain>
    </source>
</reference>
<evidence type="ECO:0000313" key="2">
    <source>
        <dbReference type="EMBL" id="MDW5596967.1"/>
    </source>
</evidence>
<accession>A0ABU4HUF4</accession>
<keyword evidence="3" id="KW-1185">Reference proteome</keyword>
<proteinExistence type="predicted"/>
<sequence>MTIGDTALRRRDAAGWPVVENDPAQPRRRVLMLPGLFCSSAFFTDVLADEALATAGVAALAADPPGFAGRPAPDGFDYSIASYAALVEEFAAAEAIDLIVGHSFSANVAIEIAARGNFRGKLLLLSPSLSREDEEDDLRSLDEASHTPVVGTLVWLGINPTLKHGMRGRLPEARFDELMAEMKRNPRAANRAQVVGFFEHMAAHGGELASRLATASTPVWLGRGDRDEVGITDAELAILDAAPQVTLKTIPGAAHFSITDAPHAVAQLVLDLLDDGEG</sequence>
<dbReference type="Gene3D" id="3.40.50.1820">
    <property type="entry name" value="alpha/beta hydrolase"/>
    <property type="match status" value="1"/>
</dbReference>
<dbReference type="EMBL" id="JAWSTH010000070">
    <property type="protein sequence ID" value="MDW5596967.1"/>
    <property type="molecule type" value="Genomic_DNA"/>
</dbReference>
<organism evidence="2 3">
    <name type="scientific">Conexibacter stalactiti</name>
    <dbReference type="NCBI Taxonomy" id="1940611"/>
    <lineage>
        <taxon>Bacteria</taxon>
        <taxon>Bacillati</taxon>
        <taxon>Actinomycetota</taxon>
        <taxon>Thermoleophilia</taxon>
        <taxon>Solirubrobacterales</taxon>
        <taxon>Conexibacteraceae</taxon>
        <taxon>Conexibacter</taxon>
    </lineage>
</organism>
<comment type="caution">
    <text evidence="2">The sequence shown here is derived from an EMBL/GenBank/DDBJ whole genome shotgun (WGS) entry which is preliminary data.</text>
</comment>
<dbReference type="Proteomes" id="UP001284601">
    <property type="component" value="Unassembled WGS sequence"/>
</dbReference>
<dbReference type="RefSeq" id="WP_318599403.1">
    <property type="nucleotide sequence ID" value="NZ_JAWSTH010000070.1"/>
</dbReference>
<feature type="domain" description="AB hydrolase-1" evidence="1">
    <location>
        <begin position="30"/>
        <end position="267"/>
    </location>
</feature>